<dbReference type="InterPro" id="IPR003018">
    <property type="entry name" value="GAF"/>
</dbReference>
<evidence type="ECO:0000256" key="4">
    <source>
        <dbReference type="ARBA" id="ARBA00023125"/>
    </source>
</evidence>
<dbReference type="InterPro" id="IPR025662">
    <property type="entry name" value="Sigma_54_int_dom_ATP-bd_1"/>
</dbReference>
<dbReference type="Pfam" id="PF00158">
    <property type="entry name" value="Sigma54_activat"/>
    <property type="match status" value="1"/>
</dbReference>
<dbReference type="SUPFAM" id="SSF52540">
    <property type="entry name" value="P-loop containing nucleoside triphosphate hydrolases"/>
    <property type="match status" value="1"/>
</dbReference>
<dbReference type="InterPro" id="IPR002078">
    <property type="entry name" value="Sigma_54_int"/>
</dbReference>
<dbReference type="SUPFAM" id="SSF46689">
    <property type="entry name" value="Homeodomain-like"/>
    <property type="match status" value="1"/>
</dbReference>
<dbReference type="InterPro" id="IPR009057">
    <property type="entry name" value="Homeodomain-like_sf"/>
</dbReference>
<dbReference type="PANTHER" id="PTHR32071">
    <property type="entry name" value="TRANSCRIPTIONAL REGULATORY PROTEIN"/>
    <property type="match status" value="1"/>
</dbReference>
<dbReference type="Pfam" id="PF08448">
    <property type="entry name" value="PAS_4"/>
    <property type="match status" value="1"/>
</dbReference>
<dbReference type="Gene3D" id="1.10.10.60">
    <property type="entry name" value="Homeodomain-like"/>
    <property type="match status" value="1"/>
</dbReference>
<dbReference type="InterPro" id="IPR000014">
    <property type="entry name" value="PAS"/>
</dbReference>
<keyword evidence="1" id="KW-0547">Nucleotide-binding</keyword>
<dbReference type="Pfam" id="PF02954">
    <property type="entry name" value="HTH_8"/>
    <property type="match status" value="1"/>
</dbReference>
<dbReference type="GO" id="GO:0005524">
    <property type="term" value="F:ATP binding"/>
    <property type="evidence" value="ECO:0007669"/>
    <property type="project" value="UniProtKB-KW"/>
</dbReference>
<dbReference type="Gene3D" id="3.30.450.20">
    <property type="entry name" value="PAS domain"/>
    <property type="match status" value="1"/>
</dbReference>
<dbReference type="SMART" id="SM00382">
    <property type="entry name" value="AAA"/>
    <property type="match status" value="1"/>
</dbReference>
<evidence type="ECO:0000256" key="5">
    <source>
        <dbReference type="ARBA" id="ARBA00023159"/>
    </source>
</evidence>
<dbReference type="GO" id="GO:0006355">
    <property type="term" value="P:regulation of DNA-templated transcription"/>
    <property type="evidence" value="ECO:0007669"/>
    <property type="project" value="InterPro"/>
</dbReference>
<keyword evidence="3" id="KW-0805">Transcription regulation</keyword>
<evidence type="ECO:0000313" key="10">
    <source>
        <dbReference type="Proteomes" id="UP000238701"/>
    </source>
</evidence>
<dbReference type="Pfam" id="PF13185">
    <property type="entry name" value="GAF_2"/>
    <property type="match status" value="1"/>
</dbReference>
<evidence type="ECO:0000256" key="3">
    <source>
        <dbReference type="ARBA" id="ARBA00023015"/>
    </source>
</evidence>
<feature type="compositionally biased region" description="Basic residues" evidence="7">
    <location>
        <begin position="671"/>
        <end position="681"/>
    </location>
</feature>
<dbReference type="PROSITE" id="PS00676">
    <property type="entry name" value="SIGMA54_INTERACT_2"/>
    <property type="match status" value="1"/>
</dbReference>
<dbReference type="Pfam" id="PF25601">
    <property type="entry name" value="AAA_lid_14"/>
    <property type="match status" value="1"/>
</dbReference>
<dbReference type="SUPFAM" id="SSF55781">
    <property type="entry name" value="GAF domain-like"/>
    <property type="match status" value="1"/>
</dbReference>
<evidence type="ECO:0000259" key="8">
    <source>
        <dbReference type="PROSITE" id="PS50045"/>
    </source>
</evidence>
<dbReference type="FunFam" id="3.40.50.300:FF:000006">
    <property type="entry name" value="DNA-binding transcriptional regulator NtrC"/>
    <property type="match status" value="1"/>
</dbReference>
<name>A0A2U3JYA2_9BACT</name>
<dbReference type="CDD" id="cd00009">
    <property type="entry name" value="AAA"/>
    <property type="match status" value="1"/>
</dbReference>
<dbReference type="Gene3D" id="3.30.450.40">
    <property type="match status" value="1"/>
</dbReference>
<keyword evidence="4" id="KW-0238">DNA-binding</keyword>
<dbReference type="InterPro" id="IPR025944">
    <property type="entry name" value="Sigma_54_int_dom_CS"/>
</dbReference>
<dbReference type="SUPFAM" id="SSF55785">
    <property type="entry name" value="PYP-like sensor domain (PAS domain)"/>
    <property type="match status" value="1"/>
</dbReference>
<dbReference type="SMART" id="SM00065">
    <property type="entry name" value="GAF"/>
    <property type="match status" value="1"/>
</dbReference>
<evidence type="ECO:0000313" key="9">
    <source>
        <dbReference type="EMBL" id="SPF32319.1"/>
    </source>
</evidence>
<dbReference type="Gene3D" id="3.40.50.300">
    <property type="entry name" value="P-loop containing nucleotide triphosphate hydrolases"/>
    <property type="match status" value="1"/>
</dbReference>
<dbReference type="GO" id="GO:0043565">
    <property type="term" value="F:sequence-specific DNA binding"/>
    <property type="evidence" value="ECO:0007669"/>
    <property type="project" value="InterPro"/>
</dbReference>
<dbReference type="EMBL" id="OMOD01000007">
    <property type="protein sequence ID" value="SPF32319.1"/>
    <property type="molecule type" value="Genomic_DNA"/>
</dbReference>
<feature type="region of interest" description="Disordered" evidence="7">
    <location>
        <begin position="656"/>
        <end position="681"/>
    </location>
</feature>
<sequence>MPDEPSGPGAGSLFPVAHPEALTDPEKLLAAYFGSSTVGLCILDPEFRYLAINDTLAKMNGASAADHSGKTARQILGDDFADLLEPEFRRALVTGNPVTFDVPGKPLTKEEDSRWIVHYLPIKDGTGAVTRIGVMVFNLTQQKKMEDLLRDLTGSLKNQMARLQMLLEVSSILASNWNVPQVFPTISARIRRVLRQEYAGFELHDPATDLLVRQSEDFPLGKGLLTDIQINPHTSPGGRALEARTSMIFSREQLQGFDAEIAKKLLAEGIRSLCCVPLLRPKGPLGVLLLGSTRPNAFHPDDLPLLNQVAMQLAIAIENQRAAIEIDALQQRLDEKKKYLEGETPSHGSLTEIVGESRALKQVLDQVATVAASDATVLILGETGTGKELVARAIHRLSRRQEKPFIKVNCAAIPTGLLESELFGHEKGAFTGAVVRKVGRLELADGGTLFLDEVGEISLELQPKLLRVLQDHEFERLGSTHTIKVNLRLIAATNRDLAGSVANREFRSDLFYRLNVFPIRVPPLRERREDIPLLVRYFVRKLAARMDRHVETVPKQTMQALAAWSWPGNVRELENLMERSFILSEGRALQVPLWELHAEKPQLGGEPAHSLDRAERQHIIRVLRETQGVVSGPNGAAHRLGLKRTTLQSKMQRLKITRQDYSDPRSFPSPKRQRKSGTHDS</sequence>
<dbReference type="PROSITE" id="PS00688">
    <property type="entry name" value="SIGMA54_INTERACT_3"/>
    <property type="match status" value="1"/>
</dbReference>
<proteinExistence type="predicted"/>
<dbReference type="Proteomes" id="UP000238701">
    <property type="component" value="Unassembled WGS sequence"/>
</dbReference>
<dbReference type="AlphaFoldDB" id="A0A2U3JYA2"/>
<dbReference type="CDD" id="cd00130">
    <property type="entry name" value="PAS"/>
    <property type="match status" value="1"/>
</dbReference>
<dbReference type="FunFam" id="1.10.8.60:FF:000014">
    <property type="entry name" value="DNA-binding transcriptional regulator NtrC"/>
    <property type="match status" value="1"/>
</dbReference>
<evidence type="ECO:0000256" key="1">
    <source>
        <dbReference type="ARBA" id="ARBA00022741"/>
    </source>
</evidence>
<dbReference type="InterPro" id="IPR025943">
    <property type="entry name" value="Sigma_54_int_dom_ATP-bd_2"/>
</dbReference>
<dbReference type="InterPro" id="IPR003593">
    <property type="entry name" value="AAA+_ATPase"/>
</dbReference>
<accession>A0A2U3JYA2</accession>
<feature type="domain" description="Sigma-54 factor interaction" evidence="8">
    <location>
        <begin position="353"/>
        <end position="582"/>
    </location>
</feature>
<keyword evidence="6" id="KW-0804">Transcription</keyword>
<evidence type="ECO:0000256" key="6">
    <source>
        <dbReference type="ARBA" id="ARBA00023163"/>
    </source>
</evidence>
<dbReference type="PROSITE" id="PS00675">
    <property type="entry name" value="SIGMA54_INTERACT_1"/>
    <property type="match status" value="1"/>
</dbReference>
<gene>
    <name evidence="9" type="ORF">SBA1_1040087</name>
</gene>
<dbReference type="PROSITE" id="PS50045">
    <property type="entry name" value="SIGMA54_INTERACT_4"/>
    <property type="match status" value="1"/>
</dbReference>
<dbReference type="InterPro" id="IPR013656">
    <property type="entry name" value="PAS_4"/>
</dbReference>
<evidence type="ECO:0000256" key="7">
    <source>
        <dbReference type="SAM" id="MobiDB-lite"/>
    </source>
</evidence>
<dbReference type="InterPro" id="IPR058031">
    <property type="entry name" value="AAA_lid_NorR"/>
</dbReference>
<dbReference type="InterPro" id="IPR035965">
    <property type="entry name" value="PAS-like_dom_sf"/>
</dbReference>
<dbReference type="InterPro" id="IPR029016">
    <property type="entry name" value="GAF-like_dom_sf"/>
</dbReference>
<dbReference type="PANTHER" id="PTHR32071:SF123">
    <property type="entry name" value="DNA-BINDING TRANSCRIPTIONAL ACTIVATOR HYFR-RELATED"/>
    <property type="match status" value="1"/>
</dbReference>
<dbReference type="InterPro" id="IPR027417">
    <property type="entry name" value="P-loop_NTPase"/>
</dbReference>
<evidence type="ECO:0000256" key="2">
    <source>
        <dbReference type="ARBA" id="ARBA00022840"/>
    </source>
</evidence>
<reference evidence="10" key="1">
    <citation type="submission" date="2018-02" db="EMBL/GenBank/DDBJ databases">
        <authorList>
            <person name="Hausmann B."/>
        </authorList>
    </citation>
    <scope>NUCLEOTIDE SEQUENCE [LARGE SCALE GENOMIC DNA]</scope>
    <source>
        <strain evidence="10">Peat soil MAG SbA1</strain>
    </source>
</reference>
<dbReference type="Gene3D" id="1.10.8.60">
    <property type="match status" value="1"/>
</dbReference>
<protein>
    <recommendedName>
        <fullName evidence="8">Sigma-54 factor interaction domain-containing protein</fullName>
    </recommendedName>
</protein>
<organism evidence="9 10">
    <name type="scientific">Candidatus Sulfotelmatobacter kueseliae</name>
    <dbReference type="NCBI Taxonomy" id="2042962"/>
    <lineage>
        <taxon>Bacteria</taxon>
        <taxon>Pseudomonadati</taxon>
        <taxon>Acidobacteriota</taxon>
        <taxon>Terriglobia</taxon>
        <taxon>Terriglobales</taxon>
        <taxon>Candidatus Korobacteraceae</taxon>
        <taxon>Candidatus Sulfotelmatobacter</taxon>
    </lineage>
</organism>
<keyword evidence="5" id="KW-0010">Activator</keyword>
<keyword evidence="2" id="KW-0067">ATP-binding</keyword>
<dbReference type="InterPro" id="IPR002197">
    <property type="entry name" value="HTH_Fis"/>
</dbReference>